<dbReference type="GO" id="GO:0005524">
    <property type="term" value="F:ATP binding"/>
    <property type="evidence" value="ECO:0007669"/>
    <property type="project" value="UniProtKB-KW"/>
</dbReference>
<dbReference type="FunFam" id="1.10.510.10:FF:000307">
    <property type="entry name" value="Serine/threonine-protein kinase RIO2"/>
    <property type="match status" value="1"/>
</dbReference>
<dbReference type="Gene3D" id="1.10.10.10">
    <property type="entry name" value="Winged helix-like DNA-binding domain superfamily/Winged helix DNA-binding domain"/>
    <property type="match status" value="1"/>
</dbReference>
<dbReference type="PANTHER" id="PTHR45852">
    <property type="entry name" value="SER/THR-PROTEIN KINASE RIO2"/>
    <property type="match status" value="1"/>
</dbReference>
<dbReference type="EC" id="2.7.11.1" evidence="3"/>
<dbReference type="InterPro" id="IPR030484">
    <property type="entry name" value="Rio2"/>
</dbReference>
<keyword evidence="10" id="KW-0460">Magnesium</keyword>
<dbReference type="Proteomes" id="UP001497623">
    <property type="component" value="Unassembled WGS sequence"/>
</dbReference>
<dbReference type="PROSITE" id="PS01245">
    <property type="entry name" value="RIO1"/>
    <property type="match status" value="1"/>
</dbReference>
<dbReference type="SUPFAM" id="SSF46785">
    <property type="entry name" value="Winged helix' DNA-binding domain"/>
    <property type="match status" value="1"/>
</dbReference>
<keyword evidence="16" id="KW-1185">Reference proteome</keyword>
<gene>
    <name evidence="15" type="ORF">MNOR_LOCUS24501</name>
</gene>
<dbReference type="GO" id="GO:0005829">
    <property type="term" value="C:cytosol"/>
    <property type="evidence" value="ECO:0007669"/>
    <property type="project" value="TreeGrafter"/>
</dbReference>
<evidence type="ECO:0000256" key="10">
    <source>
        <dbReference type="ARBA" id="ARBA00022842"/>
    </source>
</evidence>
<feature type="non-terminal residue" evidence="15">
    <location>
        <position position="404"/>
    </location>
</feature>
<evidence type="ECO:0000313" key="16">
    <source>
        <dbReference type="Proteomes" id="UP001497623"/>
    </source>
</evidence>
<dbReference type="Pfam" id="PF01163">
    <property type="entry name" value="RIO1"/>
    <property type="match status" value="1"/>
</dbReference>
<protein>
    <recommendedName>
        <fullName evidence="3">non-specific serine/threonine protein kinase</fullName>
        <ecNumber evidence="3">2.7.11.1</ecNumber>
    </recommendedName>
</protein>
<dbReference type="GO" id="GO:0004674">
    <property type="term" value="F:protein serine/threonine kinase activity"/>
    <property type="evidence" value="ECO:0007669"/>
    <property type="project" value="UniProtKB-KW"/>
</dbReference>
<name>A0AAV2RF80_MEGNR</name>
<keyword evidence="4" id="KW-0723">Serine/threonine-protein kinase</keyword>
<comment type="catalytic activity">
    <reaction evidence="11">
        <text>L-threonyl-[protein] + ATP = O-phospho-L-threonyl-[protein] + ADP + H(+)</text>
        <dbReference type="Rhea" id="RHEA:46608"/>
        <dbReference type="Rhea" id="RHEA-COMP:11060"/>
        <dbReference type="Rhea" id="RHEA-COMP:11605"/>
        <dbReference type="ChEBI" id="CHEBI:15378"/>
        <dbReference type="ChEBI" id="CHEBI:30013"/>
        <dbReference type="ChEBI" id="CHEBI:30616"/>
        <dbReference type="ChEBI" id="CHEBI:61977"/>
        <dbReference type="ChEBI" id="CHEBI:456216"/>
        <dbReference type="EC" id="2.7.11.1"/>
    </reaction>
</comment>
<keyword evidence="5" id="KW-0808">Transferase</keyword>
<dbReference type="Gene3D" id="3.30.200.20">
    <property type="entry name" value="Phosphorylase Kinase, domain 1"/>
    <property type="match status" value="1"/>
</dbReference>
<dbReference type="SMART" id="SM00090">
    <property type="entry name" value="RIO"/>
    <property type="match status" value="1"/>
</dbReference>
<feature type="compositionally biased region" description="Acidic residues" evidence="13">
    <location>
        <begin position="323"/>
        <end position="345"/>
    </location>
</feature>
<evidence type="ECO:0000256" key="4">
    <source>
        <dbReference type="ARBA" id="ARBA00022527"/>
    </source>
</evidence>
<dbReference type="InterPro" id="IPR036388">
    <property type="entry name" value="WH-like_DNA-bd_sf"/>
</dbReference>
<dbReference type="FunFam" id="3.30.200.20:FF:000052">
    <property type="entry name" value="Serine/threonine-protein kinase RIO2"/>
    <property type="match status" value="1"/>
</dbReference>
<dbReference type="EMBL" id="CAXKWB010022558">
    <property type="protein sequence ID" value="CAL4124425.1"/>
    <property type="molecule type" value="Genomic_DNA"/>
</dbReference>
<dbReference type="Gene3D" id="1.10.510.10">
    <property type="entry name" value="Transferase(Phosphotransferase) domain 1"/>
    <property type="match status" value="1"/>
</dbReference>
<evidence type="ECO:0000256" key="1">
    <source>
        <dbReference type="ARBA" id="ARBA00001946"/>
    </source>
</evidence>
<evidence type="ECO:0000256" key="12">
    <source>
        <dbReference type="ARBA" id="ARBA00048679"/>
    </source>
</evidence>
<dbReference type="GO" id="GO:0046872">
    <property type="term" value="F:metal ion binding"/>
    <property type="evidence" value="ECO:0007669"/>
    <property type="project" value="UniProtKB-KW"/>
</dbReference>
<evidence type="ECO:0000256" key="7">
    <source>
        <dbReference type="ARBA" id="ARBA00022741"/>
    </source>
</evidence>
<keyword evidence="7" id="KW-0547">Nucleotide-binding</keyword>
<evidence type="ECO:0000256" key="2">
    <source>
        <dbReference type="ARBA" id="ARBA00009196"/>
    </source>
</evidence>
<dbReference type="GO" id="GO:0005634">
    <property type="term" value="C:nucleus"/>
    <property type="evidence" value="ECO:0007669"/>
    <property type="project" value="TreeGrafter"/>
</dbReference>
<sequence length="404" mass="47146">MSSLLNGLIPIVVPNKFQIISGIQKEPDDKVSEIVTLVKTFTSLGGNSPRKRPKELCKHRLVSFERGKHYDGYRLNNMGYDYLALKTFSSREVIGSMGSQIGVGKESDIYVVADPEGERLCMKIHRLGRTSFRKIKEKRDYHQGRHKASWIYLSRLSATKEFAYMSALYNRGFPVPKPVDCNRHCVIMELVKGYPLCNVHDIQDYPQLYSDLMNQIVNLANHGVIHGDFNEFNIMIDDNDKPIIIDFPQMVSTTHTQAKWYFDRDVNCVIEFFKRRFDYESELAPDFDKDVHREFDLDKETSVTGYIKDIKQFNEAYGVGKDFDEESDDEEQEEDEEREDEDEEERNVREMQEKTDELCDELKDNTNIETLIGKNSKMIEIREIDQKMEKILPVKGIILKYREI</sequence>
<evidence type="ECO:0000259" key="14">
    <source>
        <dbReference type="SMART" id="SM00090"/>
    </source>
</evidence>
<comment type="similarity">
    <text evidence="2">Belongs to the protein kinase superfamily. RIO-type Ser/Thr kinase family.</text>
</comment>
<comment type="caution">
    <text evidence="15">The sequence shown here is derived from an EMBL/GenBank/DDBJ whole genome shotgun (WGS) entry which is preliminary data.</text>
</comment>
<evidence type="ECO:0000256" key="8">
    <source>
        <dbReference type="ARBA" id="ARBA00022777"/>
    </source>
</evidence>
<dbReference type="PANTHER" id="PTHR45852:SF1">
    <property type="entry name" value="SERINE_THREONINE-PROTEIN KINASE RIO2"/>
    <property type="match status" value="1"/>
</dbReference>
<dbReference type="GO" id="GO:0030490">
    <property type="term" value="P:maturation of SSU-rRNA"/>
    <property type="evidence" value="ECO:0007669"/>
    <property type="project" value="TreeGrafter"/>
</dbReference>
<dbReference type="InterPro" id="IPR018935">
    <property type="entry name" value="RIO_kinase_CS"/>
</dbReference>
<dbReference type="InterPro" id="IPR011009">
    <property type="entry name" value="Kinase-like_dom_sf"/>
</dbReference>
<comment type="cofactor">
    <cofactor evidence="1">
        <name>Mg(2+)</name>
        <dbReference type="ChEBI" id="CHEBI:18420"/>
    </cofactor>
</comment>
<dbReference type="AlphaFoldDB" id="A0AAV2RF80"/>
<reference evidence="15 16" key="1">
    <citation type="submission" date="2024-05" db="EMBL/GenBank/DDBJ databases">
        <authorList>
            <person name="Wallberg A."/>
        </authorList>
    </citation>
    <scope>NUCLEOTIDE SEQUENCE [LARGE SCALE GENOMIC DNA]</scope>
</reference>
<evidence type="ECO:0000256" key="3">
    <source>
        <dbReference type="ARBA" id="ARBA00012513"/>
    </source>
</evidence>
<dbReference type="GO" id="GO:0030688">
    <property type="term" value="C:preribosome, small subunit precursor"/>
    <property type="evidence" value="ECO:0007669"/>
    <property type="project" value="TreeGrafter"/>
</dbReference>
<accession>A0AAV2RF80</accession>
<keyword evidence="6" id="KW-0479">Metal-binding</keyword>
<feature type="domain" description="RIO kinase" evidence="14">
    <location>
        <begin position="66"/>
        <end position="296"/>
    </location>
</feature>
<keyword evidence="9" id="KW-0067">ATP-binding</keyword>
<evidence type="ECO:0000256" key="9">
    <source>
        <dbReference type="ARBA" id="ARBA00022840"/>
    </source>
</evidence>
<evidence type="ECO:0000256" key="6">
    <source>
        <dbReference type="ARBA" id="ARBA00022723"/>
    </source>
</evidence>
<comment type="catalytic activity">
    <reaction evidence="12">
        <text>L-seryl-[protein] + ATP = O-phospho-L-seryl-[protein] + ADP + H(+)</text>
        <dbReference type="Rhea" id="RHEA:17989"/>
        <dbReference type="Rhea" id="RHEA-COMP:9863"/>
        <dbReference type="Rhea" id="RHEA-COMP:11604"/>
        <dbReference type="ChEBI" id="CHEBI:15378"/>
        <dbReference type="ChEBI" id="CHEBI:29999"/>
        <dbReference type="ChEBI" id="CHEBI:30616"/>
        <dbReference type="ChEBI" id="CHEBI:83421"/>
        <dbReference type="ChEBI" id="CHEBI:456216"/>
        <dbReference type="EC" id="2.7.11.1"/>
    </reaction>
</comment>
<feature type="compositionally biased region" description="Basic and acidic residues" evidence="13">
    <location>
        <begin position="346"/>
        <end position="357"/>
    </location>
</feature>
<dbReference type="InterPro" id="IPR018934">
    <property type="entry name" value="RIO_dom"/>
</dbReference>
<evidence type="ECO:0000256" key="13">
    <source>
        <dbReference type="SAM" id="MobiDB-lite"/>
    </source>
</evidence>
<dbReference type="InterPro" id="IPR015285">
    <property type="entry name" value="RIO2_wHTH_N"/>
</dbReference>
<dbReference type="InterPro" id="IPR036390">
    <property type="entry name" value="WH_DNA-bd_sf"/>
</dbReference>
<proteinExistence type="inferred from homology"/>
<evidence type="ECO:0000313" key="15">
    <source>
        <dbReference type="EMBL" id="CAL4124425.1"/>
    </source>
</evidence>
<evidence type="ECO:0000256" key="5">
    <source>
        <dbReference type="ARBA" id="ARBA00022679"/>
    </source>
</evidence>
<feature type="region of interest" description="Disordered" evidence="13">
    <location>
        <begin position="319"/>
        <end position="357"/>
    </location>
</feature>
<organism evidence="15 16">
    <name type="scientific">Meganyctiphanes norvegica</name>
    <name type="common">Northern krill</name>
    <name type="synonym">Thysanopoda norvegica</name>
    <dbReference type="NCBI Taxonomy" id="48144"/>
    <lineage>
        <taxon>Eukaryota</taxon>
        <taxon>Metazoa</taxon>
        <taxon>Ecdysozoa</taxon>
        <taxon>Arthropoda</taxon>
        <taxon>Crustacea</taxon>
        <taxon>Multicrustacea</taxon>
        <taxon>Malacostraca</taxon>
        <taxon>Eumalacostraca</taxon>
        <taxon>Eucarida</taxon>
        <taxon>Euphausiacea</taxon>
        <taxon>Euphausiidae</taxon>
        <taxon>Meganyctiphanes</taxon>
    </lineage>
</organism>
<evidence type="ECO:0000256" key="11">
    <source>
        <dbReference type="ARBA" id="ARBA00047899"/>
    </source>
</evidence>
<dbReference type="CDD" id="cd05144">
    <property type="entry name" value="RIO2_C"/>
    <property type="match status" value="1"/>
</dbReference>
<dbReference type="SUPFAM" id="SSF56112">
    <property type="entry name" value="Protein kinase-like (PK-like)"/>
    <property type="match status" value="1"/>
</dbReference>
<dbReference type="Pfam" id="PF09202">
    <property type="entry name" value="Rio2_N"/>
    <property type="match status" value="1"/>
</dbReference>
<dbReference type="InterPro" id="IPR000687">
    <property type="entry name" value="RIO_kinase"/>
</dbReference>
<keyword evidence="8" id="KW-0418">Kinase</keyword>